<evidence type="ECO:0000313" key="1">
    <source>
        <dbReference type="EMBL" id="CAK1585035.1"/>
    </source>
</evidence>
<proteinExistence type="predicted"/>
<evidence type="ECO:0000313" key="2">
    <source>
        <dbReference type="Proteomes" id="UP001314205"/>
    </source>
</evidence>
<protein>
    <submittedName>
        <fullName evidence="1">Uncharacterized protein</fullName>
    </submittedName>
</protein>
<sequence length="69" mass="7772">MKRASIKTYFKPPKKISQFLPSVKCNVPLQDAGVYKLDCECGFSYIGQTKRSRVLLIMASYSIIGQLVL</sequence>
<organism evidence="1 2">
    <name type="scientific">Parnassius mnemosyne</name>
    <name type="common">clouded apollo</name>
    <dbReference type="NCBI Taxonomy" id="213953"/>
    <lineage>
        <taxon>Eukaryota</taxon>
        <taxon>Metazoa</taxon>
        <taxon>Ecdysozoa</taxon>
        <taxon>Arthropoda</taxon>
        <taxon>Hexapoda</taxon>
        <taxon>Insecta</taxon>
        <taxon>Pterygota</taxon>
        <taxon>Neoptera</taxon>
        <taxon>Endopterygota</taxon>
        <taxon>Lepidoptera</taxon>
        <taxon>Glossata</taxon>
        <taxon>Ditrysia</taxon>
        <taxon>Papilionoidea</taxon>
        <taxon>Papilionidae</taxon>
        <taxon>Parnassiinae</taxon>
        <taxon>Parnassini</taxon>
        <taxon>Parnassius</taxon>
        <taxon>Driopa</taxon>
    </lineage>
</organism>
<dbReference type="EMBL" id="CAVLGL010000078">
    <property type="protein sequence ID" value="CAK1585035.1"/>
    <property type="molecule type" value="Genomic_DNA"/>
</dbReference>
<name>A0AAV1KPR3_9NEOP</name>
<reference evidence="1 2" key="1">
    <citation type="submission" date="2023-11" db="EMBL/GenBank/DDBJ databases">
        <authorList>
            <person name="Hedman E."/>
            <person name="Englund M."/>
            <person name="Stromberg M."/>
            <person name="Nyberg Akerstrom W."/>
            <person name="Nylinder S."/>
            <person name="Jareborg N."/>
            <person name="Kallberg Y."/>
            <person name="Kronander E."/>
        </authorList>
    </citation>
    <scope>NUCLEOTIDE SEQUENCE [LARGE SCALE GENOMIC DNA]</scope>
</reference>
<gene>
    <name evidence="1" type="ORF">PARMNEM_LOCUS6180</name>
</gene>
<dbReference type="Proteomes" id="UP001314205">
    <property type="component" value="Unassembled WGS sequence"/>
</dbReference>
<accession>A0AAV1KPR3</accession>
<comment type="caution">
    <text evidence="1">The sequence shown here is derived from an EMBL/GenBank/DDBJ whole genome shotgun (WGS) entry which is preliminary data.</text>
</comment>
<dbReference type="AlphaFoldDB" id="A0AAV1KPR3"/>
<keyword evidence="2" id="KW-1185">Reference proteome</keyword>